<accession>A0A6I3NCN3</accession>
<dbReference type="EMBL" id="WMQE01000074">
    <property type="protein sequence ID" value="MTK22880.1"/>
    <property type="molecule type" value="Genomic_DNA"/>
</dbReference>
<evidence type="ECO:0000313" key="2">
    <source>
        <dbReference type="EMBL" id="MTL95013.1"/>
    </source>
</evidence>
<comment type="caution">
    <text evidence="2">The sequence shown here is derived from an EMBL/GenBank/DDBJ whole genome shotgun (WGS) entry which is preliminary data.</text>
</comment>
<proteinExistence type="predicted"/>
<protein>
    <submittedName>
        <fullName evidence="2">Uncharacterized protein</fullName>
    </submittedName>
</protein>
<dbReference type="EMBL" id="WMQV01000029">
    <property type="protein sequence ID" value="MTL95013.1"/>
    <property type="molecule type" value="Genomic_DNA"/>
</dbReference>
<sequence>MANQNKILITFSRKFTREWEHLQSLGNKSKYIAELIKADIDKKDDLLLDENGYEKLKAAMRDVLDEYEFGVVANKKDDKPDYSDKIDDLFNI</sequence>
<evidence type="ECO:0000313" key="1">
    <source>
        <dbReference type="EMBL" id="MTK22880.1"/>
    </source>
</evidence>
<organism evidence="2">
    <name type="scientific">Turicibacter sanguinis</name>
    <dbReference type="NCBI Taxonomy" id="154288"/>
    <lineage>
        <taxon>Bacteria</taxon>
        <taxon>Bacillati</taxon>
        <taxon>Bacillota</taxon>
        <taxon>Erysipelotrichia</taxon>
        <taxon>Erysipelotrichales</taxon>
        <taxon>Turicibacteraceae</taxon>
        <taxon>Turicibacter</taxon>
    </lineage>
</organism>
<dbReference type="RefSeq" id="WP_006783415.1">
    <property type="nucleotide sequence ID" value="NZ_CAJJOK010000063.1"/>
</dbReference>
<reference evidence="2 3" key="1">
    <citation type="journal article" date="2019" name="Nat. Med.">
        <title>A library of human gut bacterial isolates paired with longitudinal multiomics data enables mechanistic microbiome research.</title>
        <authorList>
            <person name="Poyet M."/>
            <person name="Groussin M."/>
            <person name="Gibbons S.M."/>
            <person name="Avila-Pacheco J."/>
            <person name="Jiang X."/>
            <person name="Kearney S.M."/>
            <person name="Perrotta A.R."/>
            <person name="Berdy B."/>
            <person name="Zhao S."/>
            <person name="Lieberman T.D."/>
            <person name="Swanson P.K."/>
            <person name="Smith M."/>
            <person name="Roesemann S."/>
            <person name="Alexander J.E."/>
            <person name="Rich S.A."/>
            <person name="Livny J."/>
            <person name="Vlamakis H."/>
            <person name="Clish C."/>
            <person name="Bullock K."/>
            <person name="Deik A."/>
            <person name="Scott J."/>
            <person name="Pierce K.A."/>
            <person name="Xavier R.J."/>
            <person name="Alm E.J."/>
        </authorList>
    </citation>
    <scope>NUCLEOTIDE SEQUENCE</scope>
    <source>
        <strain evidence="2">BIOML-A179</strain>
        <strain evidence="1 3">BIOML-A198</strain>
    </source>
</reference>
<name>A0A6I3NCN3_9FIRM</name>
<dbReference type="Proteomes" id="UP000487649">
    <property type="component" value="Unassembled WGS sequence"/>
</dbReference>
<evidence type="ECO:0000313" key="3">
    <source>
        <dbReference type="Proteomes" id="UP000487649"/>
    </source>
</evidence>
<dbReference type="AlphaFoldDB" id="A0A6I3NCN3"/>
<gene>
    <name evidence="2" type="ORF">GMA64_10775</name>
    <name evidence="1" type="ORF">GMA92_15930</name>
</gene>